<dbReference type="KEGG" id="fwa:DCMF_18290"/>
<evidence type="ECO:0000313" key="2">
    <source>
        <dbReference type="EMBL" id="ATW28727.1"/>
    </source>
</evidence>
<accession>A0A3G1L242</accession>
<sequence length="236" mass="27395">MLFFAIYSFLGWLLETVFASVREKRWINRGFLTACFCPIYGFGALIIIQISQWMERFSPDPGTGLLLSILLSVVLVTALEYITGFAMDKIFHFTWWDYHDEPANLHGYICLKYSLIWGVLSYLVLVVIQPGISGTVLFIPVLIKNYLGLGLILYLIVDTTKSVMEAWDLKDVILNYAKFPVHKYRAKIMRYQRFFHAFPRLLVLNAEIVNRDVRSIIHGGIDTIKDELKSRFQHFQ</sequence>
<dbReference type="AlphaFoldDB" id="A0A3G1L242"/>
<organism evidence="2 3">
    <name type="scientific">Formimonas warabiya</name>
    <dbReference type="NCBI Taxonomy" id="1761012"/>
    <lineage>
        <taxon>Bacteria</taxon>
        <taxon>Bacillati</taxon>
        <taxon>Bacillota</taxon>
        <taxon>Clostridia</taxon>
        <taxon>Eubacteriales</taxon>
        <taxon>Peptococcaceae</taxon>
        <taxon>Candidatus Formimonas</taxon>
    </lineage>
</organism>
<reference evidence="2 3" key="1">
    <citation type="submission" date="2016-10" db="EMBL/GenBank/DDBJ databases">
        <title>Complete Genome Sequence of Peptococcaceae strain DCMF.</title>
        <authorList>
            <person name="Edwards R.J."/>
            <person name="Holland S.I."/>
            <person name="Deshpande N.P."/>
            <person name="Wong Y.K."/>
            <person name="Ertan H."/>
            <person name="Manefield M."/>
            <person name="Russell T.L."/>
            <person name="Lee M.J."/>
        </authorList>
    </citation>
    <scope>NUCLEOTIDE SEQUENCE [LARGE SCALE GENOMIC DNA]</scope>
    <source>
        <strain evidence="2 3">DCMF</strain>
    </source>
</reference>
<name>A0A3G1L242_FORW1</name>
<feature type="transmembrane region" description="Helical" evidence="1">
    <location>
        <begin position="105"/>
        <end position="128"/>
    </location>
</feature>
<dbReference type="EMBL" id="CP017634">
    <property type="protein sequence ID" value="ATW28727.1"/>
    <property type="molecule type" value="Genomic_DNA"/>
</dbReference>
<keyword evidence="3" id="KW-1185">Reference proteome</keyword>
<keyword evidence="1" id="KW-0472">Membrane</keyword>
<feature type="transmembrane region" description="Helical" evidence="1">
    <location>
        <begin position="62"/>
        <end position="85"/>
    </location>
</feature>
<keyword evidence="1" id="KW-1133">Transmembrane helix</keyword>
<dbReference type="InterPro" id="IPR010540">
    <property type="entry name" value="CmpB_TMEM229"/>
</dbReference>
<dbReference type="Pfam" id="PF06541">
    <property type="entry name" value="ABC_trans_CmpB"/>
    <property type="match status" value="1"/>
</dbReference>
<evidence type="ECO:0008006" key="4">
    <source>
        <dbReference type="Google" id="ProtNLM"/>
    </source>
</evidence>
<dbReference type="Proteomes" id="UP000323521">
    <property type="component" value="Chromosome"/>
</dbReference>
<evidence type="ECO:0000256" key="1">
    <source>
        <dbReference type="SAM" id="Phobius"/>
    </source>
</evidence>
<evidence type="ECO:0000313" key="3">
    <source>
        <dbReference type="Proteomes" id="UP000323521"/>
    </source>
</evidence>
<gene>
    <name evidence="2" type="ORF">DCMF_18290</name>
</gene>
<feature type="transmembrane region" description="Helical" evidence="1">
    <location>
        <begin position="135"/>
        <end position="157"/>
    </location>
</feature>
<keyword evidence="1" id="KW-0812">Transmembrane</keyword>
<proteinExistence type="predicted"/>
<protein>
    <recommendedName>
        <fullName evidence="4">ABC transporter permease</fullName>
    </recommendedName>
</protein>
<feature type="transmembrane region" description="Helical" evidence="1">
    <location>
        <begin position="29"/>
        <end position="50"/>
    </location>
</feature>